<keyword evidence="2" id="KW-1185">Reference proteome</keyword>
<dbReference type="EMBL" id="JSZA02000003">
    <property type="protein sequence ID" value="TGO03725.1"/>
    <property type="molecule type" value="Genomic_DNA"/>
</dbReference>
<accession>A0A4E0QXJ8</accession>
<evidence type="ECO:0000313" key="1">
    <source>
        <dbReference type="EMBL" id="TGO03725.1"/>
    </source>
</evidence>
<comment type="caution">
    <text evidence="1">The sequence shown here is derived from an EMBL/GenBank/DDBJ whole genome shotgun (WGS) entry which is preliminary data.</text>
</comment>
<dbReference type="Proteomes" id="UP000030428">
    <property type="component" value="Unassembled WGS sequence"/>
</dbReference>
<sequence length="76" mass="8651">MTDKWHGQNVQNPSHWQIDLGIKSPLPSNAIKLRFFVGWVEQSETHQTFEIYNNGGLGVPPLRCAFALPTLQYLLT</sequence>
<proteinExistence type="predicted"/>
<reference evidence="1 2" key="1">
    <citation type="journal article" date="2016" name="Front. Microbiol.">
        <title>Single-Cell (Meta-)Genomics of a Dimorphic Candidatus Thiomargarita nelsonii Reveals Genomic Plasticity.</title>
        <authorList>
            <person name="Flood B.E."/>
            <person name="Fliss P."/>
            <person name="Jones D.S."/>
            <person name="Dick G.J."/>
            <person name="Jain S."/>
            <person name="Kaster A.K."/>
            <person name="Winkel M."/>
            <person name="Mussmann M."/>
            <person name="Bailey J."/>
        </authorList>
    </citation>
    <scope>NUCLEOTIDE SEQUENCE [LARGE SCALE GENOMIC DNA]</scope>
    <source>
        <strain evidence="1">Hydrate Ridge</strain>
    </source>
</reference>
<gene>
    <name evidence="1" type="ORF">PN36_01280</name>
</gene>
<name>A0A4E0QXJ8_9GAMM</name>
<protein>
    <submittedName>
        <fullName evidence="1">Uncharacterized protein</fullName>
    </submittedName>
</protein>
<evidence type="ECO:0000313" key="2">
    <source>
        <dbReference type="Proteomes" id="UP000030428"/>
    </source>
</evidence>
<dbReference type="AlphaFoldDB" id="A0A4E0QXJ8"/>
<organism evidence="1 2">
    <name type="scientific">Candidatus Thiomargarita nelsonii</name>
    <dbReference type="NCBI Taxonomy" id="1003181"/>
    <lineage>
        <taxon>Bacteria</taxon>
        <taxon>Pseudomonadati</taxon>
        <taxon>Pseudomonadota</taxon>
        <taxon>Gammaproteobacteria</taxon>
        <taxon>Thiotrichales</taxon>
        <taxon>Thiotrichaceae</taxon>
        <taxon>Thiomargarita</taxon>
    </lineage>
</organism>